<proteinExistence type="predicted"/>
<keyword evidence="1" id="KW-0732">Signal</keyword>
<dbReference type="AlphaFoldDB" id="A0AAV1EFG5"/>
<name>A0AAV1EFG5_OLDCO</name>
<feature type="signal peptide" evidence="1">
    <location>
        <begin position="1"/>
        <end position="23"/>
    </location>
</feature>
<dbReference type="EMBL" id="OX459126">
    <property type="protein sequence ID" value="CAI9118419.1"/>
    <property type="molecule type" value="Genomic_DNA"/>
</dbReference>
<evidence type="ECO:0000313" key="3">
    <source>
        <dbReference type="Proteomes" id="UP001161247"/>
    </source>
</evidence>
<keyword evidence="3" id="KW-1185">Reference proteome</keyword>
<evidence type="ECO:0000313" key="2">
    <source>
        <dbReference type="EMBL" id="CAI9118419.1"/>
    </source>
</evidence>
<protein>
    <submittedName>
        <fullName evidence="2">OLC1v1019988C1</fullName>
    </submittedName>
</protein>
<dbReference type="Proteomes" id="UP001161247">
    <property type="component" value="Chromosome 9"/>
</dbReference>
<evidence type="ECO:0000256" key="1">
    <source>
        <dbReference type="SAM" id="SignalP"/>
    </source>
</evidence>
<accession>A0AAV1EFG5</accession>
<gene>
    <name evidence="2" type="ORF">OLC1_LOCUS24292</name>
</gene>
<organism evidence="2 3">
    <name type="scientific">Oldenlandia corymbosa var. corymbosa</name>
    <dbReference type="NCBI Taxonomy" id="529605"/>
    <lineage>
        <taxon>Eukaryota</taxon>
        <taxon>Viridiplantae</taxon>
        <taxon>Streptophyta</taxon>
        <taxon>Embryophyta</taxon>
        <taxon>Tracheophyta</taxon>
        <taxon>Spermatophyta</taxon>
        <taxon>Magnoliopsida</taxon>
        <taxon>eudicotyledons</taxon>
        <taxon>Gunneridae</taxon>
        <taxon>Pentapetalae</taxon>
        <taxon>asterids</taxon>
        <taxon>lamiids</taxon>
        <taxon>Gentianales</taxon>
        <taxon>Rubiaceae</taxon>
        <taxon>Rubioideae</taxon>
        <taxon>Spermacoceae</taxon>
        <taxon>Hedyotis-Oldenlandia complex</taxon>
        <taxon>Oldenlandia</taxon>
    </lineage>
</organism>
<sequence length="128" mass="13936">MVRPSTFFLFFILLVIAGKLIEAKDSCSYFDTIGGGCPDLRACGETCKPCYRGIGLVQFSCVAPGGGILFYRCRCEFKNGAPCPPVGPPTCPAPGGAYSRPHVTYYYHHEDEKKNVTVDLTTLATQFP</sequence>
<reference evidence="2" key="1">
    <citation type="submission" date="2023-03" db="EMBL/GenBank/DDBJ databases">
        <authorList>
            <person name="Julca I."/>
        </authorList>
    </citation>
    <scope>NUCLEOTIDE SEQUENCE</scope>
</reference>
<feature type="chain" id="PRO_5043785177" evidence="1">
    <location>
        <begin position="24"/>
        <end position="128"/>
    </location>
</feature>